<evidence type="ECO:0000256" key="2">
    <source>
        <dbReference type="ARBA" id="ARBA00004308"/>
    </source>
</evidence>
<keyword evidence="13" id="KW-0645">Protease</keyword>
<dbReference type="GO" id="GO:0006508">
    <property type="term" value="P:proteolysis"/>
    <property type="evidence" value="ECO:0007669"/>
    <property type="project" value="UniProtKB-KW"/>
</dbReference>
<keyword evidence="7" id="KW-0472">Membrane</keyword>
<feature type="signal peptide" evidence="12">
    <location>
        <begin position="1"/>
        <end position="20"/>
    </location>
</feature>
<evidence type="ECO:0000256" key="11">
    <source>
        <dbReference type="SAM" id="MobiDB-lite"/>
    </source>
</evidence>
<dbReference type="Proteomes" id="UP001274830">
    <property type="component" value="Unassembled WGS sequence"/>
</dbReference>
<reference evidence="13" key="1">
    <citation type="submission" date="2023-07" db="EMBL/GenBank/DDBJ databases">
        <title>Black Yeasts Isolated from many extreme environments.</title>
        <authorList>
            <person name="Coleine C."/>
            <person name="Stajich J.E."/>
            <person name="Selbmann L."/>
        </authorList>
    </citation>
    <scope>NUCLEOTIDE SEQUENCE</scope>
    <source>
        <strain evidence="13">CCFEE 5485</strain>
    </source>
</reference>
<dbReference type="EMBL" id="JAUTXT010000012">
    <property type="protein sequence ID" value="KAK3675944.1"/>
    <property type="molecule type" value="Genomic_DNA"/>
</dbReference>
<evidence type="ECO:0000256" key="6">
    <source>
        <dbReference type="ARBA" id="ARBA00022801"/>
    </source>
</evidence>
<keyword evidence="9 10" id="KW-0326">Glycosidase</keyword>
<dbReference type="PIRSF" id="PIRSF016302">
    <property type="entry name" value="Man_a_manosd"/>
    <property type="match status" value="1"/>
</dbReference>
<dbReference type="SUPFAM" id="SSF48208">
    <property type="entry name" value="Six-hairpin glycosidases"/>
    <property type="match status" value="1"/>
</dbReference>
<dbReference type="GO" id="GO:0008496">
    <property type="term" value="F:mannan endo-1,6-alpha-mannosidase activity"/>
    <property type="evidence" value="ECO:0007669"/>
    <property type="project" value="UniProtKB-UniRule"/>
</dbReference>
<evidence type="ECO:0000256" key="8">
    <source>
        <dbReference type="ARBA" id="ARBA00023180"/>
    </source>
</evidence>
<dbReference type="Pfam" id="PF03663">
    <property type="entry name" value="Glyco_hydro_76"/>
    <property type="match status" value="1"/>
</dbReference>
<dbReference type="GO" id="GO:0009272">
    <property type="term" value="P:fungal-type cell wall biogenesis"/>
    <property type="evidence" value="ECO:0007669"/>
    <property type="project" value="TreeGrafter"/>
</dbReference>
<evidence type="ECO:0000256" key="3">
    <source>
        <dbReference type="ARBA" id="ARBA00009699"/>
    </source>
</evidence>
<keyword evidence="6 10" id="KW-0378">Hydrolase</keyword>
<feature type="compositionally biased region" description="Low complexity" evidence="11">
    <location>
        <begin position="431"/>
        <end position="446"/>
    </location>
</feature>
<dbReference type="InterPro" id="IPR005198">
    <property type="entry name" value="Glyco_hydro_76"/>
</dbReference>
<evidence type="ECO:0000256" key="1">
    <source>
        <dbReference type="ARBA" id="ARBA00001452"/>
    </source>
</evidence>
<comment type="subcellular location">
    <subcellularLocation>
        <location evidence="2">Endomembrane system</location>
    </subcellularLocation>
</comment>
<dbReference type="Gene3D" id="1.50.10.20">
    <property type="match status" value="1"/>
</dbReference>
<dbReference type="GO" id="GO:0008233">
    <property type="term" value="F:peptidase activity"/>
    <property type="evidence" value="ECO:0007669"/>
    <property type="project" value="UniProtKB-KW"/>
</dbReference>
<dbReference type="GO" id="GO:0016052">
    <property type="term" value="P:carbohydrate catabolic process"/>
    <property type="evidence" value="ECO:0007669"/>
    <property type="project" value="InterPro"/>
</dbReference>
<evidence type="ECO:0000256" key="9">
    <source>
        <dbReference type="ARBA" id="ARBA00023295"/>
    </source>
</evidence>
<dbReference type="PANTHER" id="PTHR12145">
    <property type="entry name" value="MANNAN ENDO-1,6-ALPHA-MANNOSIDASE DCW1"/>
    <property type="match status" value="1"/>
</dbReference>
<dbReference type="EC" id="3.2.1.101" evidence="4 10"/>
<comment type="similarity">
    <text evidence="3 10">Belongs to the glycosyl hydrolase 76 family.</text>
</comment>
<protein>
    <recommendedName>
        <fullName evidence="4 10">Mannan endo-1,6-alpha-mannosidase</fullName>
        <ecNumber evidence="4 10">3.2.1.101</ecNumber>
    </recommendedName>
</protein>
<dbReference type="InterPro" id="IPR008928">
    <property type="entry name" value="6-hairpin_glycosidase_sf"/>
</dbReference>
<dbReference type="FunFam" id="1.50.10.20:FF:000006">
    <property type="entry name" value="Mannan endo-1,6-alpha-mannosidase"/>
    <property type="match status" value="1"/>
</dbReference>
<dbReference type="PANTHER" id="PTHR12145:SF36">
    <property type="entry name" value="MANNAN ENDO-1,6-ALPHA-MANNOSIDASE DCW1"/>
    <property type="match status" value="1"/>
</dbReference>
<keyword evidence="5 12" id="KW-0732">Signal</keyword>
<evidence type="ECO:0000313" key="13">
    <source>
        <dbReference type="EMBL" id="KAK3675944.1"/>
    </source>
</evidence>
<evidence type="ECO:0000256" key="5">
    <source>
        <dbReference type="ARBA" id="ARBA00022729"/>
    </source>
</evidence>
<gene>
    <name evidence="13" type="primary">YME1_1</name>
    <name evidence="13" type="ORF">LTR78_004136</name>
</gene>
<sequence>MRVAYYLLPLVATLLRLCGAIELNVNDTDSIKNASATIAYGLSSWYQNNQSSTATTAIGTFNSPLYWWEAGAVWGGLIDYWAYTNDTSYVPTVQQALMAQVGPDNNYMPPAYYSSLGNDDQAFWAIAVLSAVEYGFPIPEGKSQSVYLDLAEAVFNTQWPRWDTTSCNGGLKWQIFQANAGYDYKNSISNGGLFQISARLARYTGNQTYLDWAEKTWDWMSAIGLISPSYDVFDGTDDTINCSRIDHTLWSYNPSMLLYGSAVLYNYTNGSQLWENRTTGLLEECARTFFTPYPNSTDIMYEPACELDQTCNYDQLSFKAYLARWLSKSAVVAPYIMSSVNALLTRSAQAAAQSCSGGQYGNTCGQKWYVDGYDGNYGVGQELSALETVQSLLLLRPDGGNATRRYPFTSSDVQIQVAVNNPTSTLSLPPKTAATARSTSSATKASSAVEANSVRRSCVTAVYIWTTIAMYTVTMNMISMGQLIER</sequence>
<evidence type="ECO:0000256" key="12">
    <source>
        <dbReference type="SAM" id="SignalP"/>
    </source>
</evidence>
<evidence type="ECO:0000256" key="7">
    <source>
        <dbReference type="ARBA" id="ARBA00023136"/>
    </source>
</evidence>
<organism evidence="13 14">
    <name type="scientific">Recurvomyces mirabilis</name>
    <dbReference type="NCBI Taxonomy" id="574656"/>
    <lineage>
        <taxon>Eukaryota</taxon>
        <taxon>Fungi</taxon>
        <taxon>Dikarya</taxon>
        <taxon>Ascomycota</taxon>
        <taxon>Pezizomycotina</taxon>
        <taxon>Dothideomycetes</taxon>
        <taxon>Dothideomycetidae</taxon>
        <taxon>Mycosphaerellales</taxon>
        <taxon>Teratosphaeriaceae</taxon>
        <taxon>Recurvomyces</taxon>
    </lineage>
</organism>
<dbReference type="AlphaFoldDB" id="A0AAE1C2W1"/>
<comment type="caution">
    <text evidence="13">The sequence shown here is derived from an EMBL/GenBank/DDBJ whole genome shotgun (WGS) entry which is preliminary data.</text>
</comment>
<name>A0AAE1C2W1_9PEZI</name>
<feature type="region of interest" description="Disordered" evidence="11">
    <location>
        <begin position="426"/>
        <end position="446"/>
    </location>
</feature>
<dbReference type="InterPro" id="IPR014480">
    <property type="entry name" value="Mannan-1_6-alpha_mannosidase"/>
</dbReference>
<keyword evidence="8" id="KW-0325">Glycoprotein</keyword>
<feature type="chain" id="PRO_5042208141" description="Mannan endo-1,6-alpha-mannosidase" evidence="12">
    <location>
        <begin position="21"/>
        <end position="486"/>
    </location>
</feature>
<comment type="catalytic activity">
    <reaction evidence="1 10">
        <text>Random hydrolysis of (1-&gt;6)-alpha-D-mannosidic linkages in unbranched (1-&gt;6)-mannans.</text>
        <dbReference type="EC" id="3.2.1.101"/>
    </reaction>
</comment>
<dbReference type="GO" id="GO:0012505">
    <property type="term" value="C:endomembrane system"/>
    <property type="evidence" value="ECO:0007669"/>
    <property type="project" value="UniProtKB-SubCell"/>
</dbReference>
<evidence type="ECO:0000256" key="10">
    <source>
        <dbReference type="PIRNR" id="PIRNR016302"/>
    </source>
</evidence>
<evidence type="ECO:0000256" key="4">
    <source>
        <dbReference type="ARBA" id="ARBA00012350"/>
    </source>
</evidence>
<keyword evidence="14" id="KW-1185">Reference proteome</keyword>
<evidence type="ECO:0000313" key="14">
    <source>
        <dbReference type="Proteomes" id="UP001274830"/>
    </source>
</evidence>
<accession>A0AAE1C2W1</accession>
<proteinExistence type="inferred from homology"/>